<dbReference type="NCBIfam" id="TIGR00229">
    <property type="entry name" value="sensory_box"/>
    <property type="match status" value="1"/>
</dbReference>
<evidence type="ECO:0000256" key="4">
    <source>
        <dbReference type="ARBA" id="ARBA00022679"/>
    </source>
</evidence>
<dbReference type="InterPro" id="IPR036890">
    <property type="entry name" value="HATPase_C_sf"/>
</dbReference>
<evidence type="ECO:0000256" key="8">
    <source>
        <dbReference type="ARBA" id="ARBA00023012"/>
    </source>
</evidence>
<keyword evidence="6 12" id="KW-0418">Kinase</keyword>
<evidence type="ECO:0000256" key="9">
    <source>
        <dbReference type="SAM" id="Coils"/>
    </source>
</evidence>
<evidence type="ECO:0000256" key="5">
    <source>
        <dbReference type="ARBA" id="ARBA00022741"/>
    </source>
</evidence>
<comment type="caution">
    <text evidence="12">The sequence shown here is derived from an EMBL/GenBank/DDBJ whole genome shotgun (WGS) entry which is preliminary data.</text>
</comment>
<keyword evidence="7" id="KW-0067">ATP-binding</keyword>
<dbReference type="InterPro" id="IPR000014">
    <property type="entry name" value="PAS"/>
</dbReference>
<dbReference type="PROSITE" id="PS50112">
    <property type="entry name" value="PAS"/>
    <property type="match status" value="1"/>
</dbReference>
<organism evidence="12 13">
    <name type="scientific">Clostridium saccharobutylicum</name>
    <dbReference type="NCBI Taxonomy" id="169679"/>
    <lineage>
        <taxon>Bacteria</taxon>
        <taxon>Bacillati</taxon>
        <taxon>Bacillota</taxon>
        <taxon>Clostridia</taxon>
        <taxon>Eubacteriales</taxon>
        <taxon>Clostridiaceae</taxon>
        <taxon>Clostridium</taxon>
    </lineage>
</organism>
<dbReference type="PANTHER" id="PTHR43711:SF26">
    <property type="entry name" value="SENSOR HISTIDINE KINASE RCSC"/>
    <property type="match status" value="1"/>
</dbReference>
<dbReference type="Proteomes" id="UP000191154">
    <property type="component" value="Unassembled WGS sequence"/>
</dbReference>
<dbReference type="Gene3D" id="3.30.450.20">
    <property type="entry name" value="PAS domain"/>
    <property type="match status" value="1"/>
</dbReference>
<evidence type="ECO:0000256" key="6">
    <source>
        <dbReference type="ARBA" id="ARBA00022777"/>
    </source>
</evidence>
<gene>
    <name evidence="12" type="primary">tmoS_4</name>
    <name evidence="12" type="ORF">CLOSAC_36180</name>
</gene>
<dbReference type="SUPFAM" id="SSF47384">
    <property type="entry name" value="Homodimeric domain of signal transducing histidine kinase"/>
    <property type="match status" value="1"/>
</dbReference>
<accession>A0A1S8MYS0</accession>
<reference evidence="12 13" key="1">
    <citation type="submission" date="2016-05" db="EMBL/GenBank/DDBJ databases">
        <title>Microbial solvent formation.</title>
        <authorList>
            <person name="Poehlein A."/>
            <person name="Montoya Solano J.D."/>
            <person name="Flitsch S."/>
            <person name="Krabben P."/>
            <person name="Duerre P."/>
            <person name="Daniel R."/>
        </authorList>
    </citation>
    <scope>NUCLEOTIDE SEQUENCE [LARGE SCALE GENOMIC DNA]</scope>
    <source>
        <strain evidence="12 13">L1-8</strain>
    </source>
</reference>
<keyword evidence="4 12" id="KW-0808">Transferase</keyword>
<dbReference type="Pfam" id="PF00512">
    <property type="entry name" value="HisKA"/>
    <property type="match status" value="1"/>
</dbReference>
<evidence type="ECO:0000256" key="2">
    <source>
        <dbReference type="ARBA" id="ARBA00012438"/>
    </source>
</evidence>
<feature type="domain" description="Histidine kinase" evidence="10">
    <location>
        <begin position="221"/>
        <end position="444"/>
    </location>
</feature>
<dbReference type="AlphaFoldDB" id="A0A1S8MYS0"/>
<dbReference type="PROSITE" id="PS50109">
    <property type="entry name" value="HIS_KIN"/>
    <property type="match status" value="1"/>
</dbReference>
<comment type="catalytic activity">
    <reaction evidence="1">
        <text>ATP + protein L-histidine = ADP + protein N-phospho-L-histidine.</text>
        <dbReference type="EC" id="2.7.13.3"/>
    </reaction>
</comment>
<dbReference type="InterPro" id="IPR036097">
    <property type="entry name" value="HisK_dim/P_sf"/>
</dbReference>
<keyword evidence="3" id="KW-0597">Phosphoprotein</keyword>
<keyword evidence="9" id="KW-0175">Coiled coil</keyword>
<dbReference type="InterPro" id="IPR050736">
    <property type="entry name" value="Sensor_HK_Regulatory"/>
</dbReference>
<keyword evidence="5" id="KW-0547">Nucleotide-binding</keyword>
<keyword evidence="8" id="KW-0902">Two-component regulatory system</keyword>
<dbReference type="GO" id="GO:0000155">
    <property type="term" value="F:phosphorelay sensor kinase activity"/>
    <property type="evidence" value="ECO:0007669"/>
    <property type="project" value="InterPro"/>
</dbReference>
<evidence type="ECO:0000259" key="10">
    <source>
        <dbReference type="PROSITE" id="PS50109"/>
    </source>
</evidence>
<dbReference type="SUPFAM" id="SSF55785">
    <property type="entry name" value="PYP-like sensor domain (PAS domain)"/>
    <property type="match status" value="1"/>
</dbReference>
<dbReference type="GO" id="GO:0005524">
    <property type="term" value="F:ATP binding"/>
    <property type="evidence" value="ECO:0007669"/>
    <property type="project" value="UniProtKB-KW"/>
</dbReference>
<dbReference type="FunFam" id="3.30.565.10:FF:000037">
    <property type="entry name" value="Hybrid sensor histidine kinase/response regulator"/>
    <property type="match status" value="1"/>
</dbReference>
<dbReference type="SUPFAM" id="SSF55874">
    <property type="entry name" value="ATPase domain of HSP90 chaperone/DNA topoisomerase II/histidine kinase"/>
    <property type="match status" value="1"/>
</dbReference>
<protein>
    <recommendedName>
        <fullName evidence="2">histidine kinase</fullName>
        <ecNumber evidence="2">2.7.13.3</ecNumber>
    </recommendedName>
</protein>
<evidence type="ECO:0000256" key="3">
    <source>
        <dbReference type="ARBA" id="ARBA00022553"/>
    </source>
</evidence>
<evidence type="ECO:0000256" key="7">
    <source>
        <dbReference type="ARBA" id="ARBA00022840"/>
    </source>
</evidence>
<dbReference type="InterPro" id="IPR035965">
    <property type="entry name" value="PAS-like_dom_sf"/>
</dbReference>
<dbReference type="SMART" id="SM00388">
    <property type="entry name" value="HisKA"/>
    <property type="match status" value="1"/>
</dbReference>
<dbReference type="InterPro" id="IPR005467">
    <property type="entry name" value="His_kinase_dom"/>
</dbReference>
<dbReference type="InterPro" id="IPR003594">
    <property type="entry name" value="HATPase_dom"/>
</dbReference>
<name>A0A1S8MYS0_CLOSA</name>
<dbReference type="EMBL" id="LZYZ01000007">
    <property type="protein sequence ID" value="OOM09337.1"/>
    <property type="molecule type" value="Genomic_DNA"/>
</dbReference>
<dbReference type="PRINTS" id="PR00344">
    <property type="entry name" value="BCTRLSENSOR"/>
</dbReference>
<dbReference type="CDD" id="cd16922">
    <property type="entry name" value="HATPase_EvgS-ArcB-TorS-like"/>
    <property type="match status" value="1"/>
</dbReference>
<dbReference type="Gene3D" id="3.30.565.10">
    <property type="entry name" value="Histidine kinase-like ATPase, C-terminal domain"/>
    <property type="match status" value="1"/>
</dbReference>
<sequence>MEVEYKHIKSYDGIKKINEELLKENEYLKNKVAEQKKQLEEITQELKEFNVMLEDEINERTKTEDALKESERQFRYSIEEAPVPMMLYTEDGEIKKINRTWTDITGYTISDIPTIYKWAETAGILINDLKGNYTSRLFNLEKRQDDGEYSIKIKNGSTRIWNFFSAYIGNMQDGHKLLIKVAIDITERKQMEELRRNVLEERRKLYEIKEYDRIKTEFFSNISHELRTPINVIFSALQVHDINLKSCSFENKSIDKYKYTKIMKQNCYRLLRLVNNIIDITKIDSGYFDMNEYNIDIINLIENITLSVSDYIENKGLSLIFDTSIEEKIIACDPEKIERIILNILSNAVKFTPKGGKIMVNIEDCNENICIRIKDTGRGIPKDKLNSIFERFVQVDKSLTRDHEGSGIGLSLVKCLVELHDGTIDVNSKEGIGSEFIIYIPCRLSDEVNDEITCCDTAIDDFVEKINLEFSDIYE</sequence>
<dbReference type="InterPro" id="IPR004358">
    <property type="entry name" value="Sig_transdc_His_kin-like_C"/>
</dbReference>
<evidence type="ECO:0000256" key="1">
    <source>
        <dbReference type="ARBA" id="ARBA00000085"/>
    </source>
</evidence>
<evidence type="ECO:0000313" key="12">
    <source>
        <dbReference type="EMBL" id="OOM09337.1"/>
    </source>
</evidence>
<evidence type="ECO:0000259" key="11">
    <source>
        <dbReference type="PROSITE" id="PS50112"/>
    </source>
</evidence>
<dbReference type="PANTHER" id="PTHR43711">
    <property type="entry name" value="TWO-COMPONENT HISTIDINE KINASE"/>
    <property type="match status" value="1"/>
</dbReference>
<feature type="coiled-coil region" evidence="9">
    <location>
        <begin position="18"/>
        <end position="73"/>
    </location>
</feature>
<dbReference type="Gene3D" id="1.10.287.130">
    <property type="match status" value="1"/>
</dbReference>
<proteinExistence type="predicted"/>
<dbReference type="RefSeq" id="WP_242949980.1">
    <property type="nucleotide sequence ID" value="NZ_LZYZ01000007.1"/>
</dbReference>
<dbReference type="EC" id="2.7.13.3" evidence="2"/>
<dbReference type="CDD" id="cd00082">
    <property type="entry name" value="HisKA"/>
    <property type="match status" value="1"/>
</dbReference>
<evidence type="ECO:0000313" key="13">
    <source>
        <dbReference type="Proteomes" id="UP000191154"/>
    </source>
</evidence>
<dbReference type="Pfam" id="PF02518">
    <property type="entry name" value="HATPase_c"/>
    <property type="match status" value="1"/>
</dbReference>
<feature type="domain" description="PAS" evidence="11">
    <location>
        <begin position="70"/>
        <end position="112"/>
    </location>
</feature>
<dbReference type="SMART" id="SM00387">
    <property type="entry name" value="HATPase_c"/>
    <property type="match status" value="1"/>
</dbReference>
<dbReference type="InterPro" id="IPR003661">
    <property type="entry name" value="HisK_dim/P_dom"/>
</dbReference>
<dbReference type="STRING" id="169679.CSACC_28310"/>